<reference evidence="1" key="1">
    <citation type="submission" date="2024-05" db="EMBL/GenBank/DDBJ databases">
        <authorList>
            <person name="Kim S."/>
            <person name="Heo J."/>
            <person name="Choi H."/>
            <person name="Choi Y."/>
            <person name="Kwon S.-W."/>
            <person name="Kim Y."/>
        </authorList>
    </citation>
    <scope>NUCLEOTIDE SEQUENCE</scope>
    <source>
        <strain evidence="1">KACC 23698</strain>
    </source>
</reference>
<sequence>MSLYAESLAVVHTPRDEDYAYVTLEAMLSHKAVLTCDDPGGPLKFALDGDTGLARRSRP</sequence>
<name>A0AAU7JJX4_9HYPH</name>
<dbReference type="AlphaFoldDB" id="A0AAU7JJX4"/>
<protein>
    <submittedName>
        <fullName evidence="1">Uncharacterized protein</fullName>
    </submittedName>
</protein>
<dbReference type="Gene3D" id="3.40.50.2000">
    <property type="entry name" value="Glycogen Phosphorylase B"/>
    <property type="match status" value="1"/>
</dbReference>
<dbReference type="SUPFAM" id="SSF53756">
    <property type="entry name" value="UDP-Glycosyltransferase/glycogen phosphorylase"/>
    <property type="match status" value="1"/>
</dbReference>
<dbReference type="RefSeq" id="WP_406857371.1">
    <property type="nucleotide sequence ID" value="NZ_CP157484.1"/>
</dbReference>
<organism evidence="1">
    <name type="scientific">Alsobacter sp. KACC 23698</name>
    <dbReference type="NCBI Taxonomy" id="3149229"/>
    <lineage>
        <taxon>Bacteria</taxon>
        <taxon>Pseudomonadati</taxon>
        <taxon>Pseudomonadota</taxon>
        <taxon>Alphaproteobacteria</taxon>
        <taxon>Hyphomicrobiales</taxon>
        <taxon>Alsobacteraceae</taxon>
        <taxon>Alsobacter</taxon>
    </lineage>
</organism>
<evidence type="ECO:0000313" key="1">
    <source>
        <dbReference type="EMBL" id="XBO40510.1"/>
    </source>
</evidence>
<proteinExistence type="predicted"/>
<accession>A0AAU7JJX4</accession>
<gene>
    <name evidence="1" type="ORF">ABEG18_07030</name>
</gene>
<dbReference type="EMBL" id="CP157484">
    <property type="protein sequence ID" value="XBO40510.1"/>
    <property type="molecule type" value="Genomic_DNA"/>
</dbReference>